<evidence type="ECO:0000313" key="6">
    <source>
        <dbReference type="EMBL" id="WNF31062.1"/>
    </source>
</evidence>
<dbReference type="Pfam" id="PF13359">
    <property type="entry name" value="DDE_Tnp_4"/>
    <property type="match status" value="1"/>
</dbReference>
<feature type="domain" description="DDE Tnp4" evidence="5">
    <location>
        <begin position="85"/>
        <end position="134"/>
    </location>
</feature>
<feature type="region of interest" description="Disordered" evidence="3">
    <location>
        <begin position="1"/>
        <end position="65"/>
    </location>
</feature>
<dbReference type="EMBL" id="CP134500">
    <property type="protein sequence ID" value="WNF31062.1"/>
    <property type="molecule type" value="Genomic_DNA"/>
</dbReference>
<name>A0ABY9W4I7_9ACTN</name>
<evidence type="ECO:0000259" key="5">
    <source>
        <dbReference type="Pfam" id="PF13359"/>
    </source>
</evidence>
<proteinExistence type="predicted"/>
<accession>A0ABY9W4I7</accession>
<evidence type="ECO:0000259" key="4">
    <source>
        <dbReference type="Pfam" id="PF02371"/>
    </source>
</evidence>
<organism evidence="6 7">
    <name type="scientific">Streptomyces durocortorensis</name>
    <dbReference type="NCBI Taxonomy" id="2811104"/>
    <lineage>
        <taxon>Bacteria</taxon>
        <taxon>Bacillati</taxon>
        <taxon>Actinomycetota</taxon>
        <taxon>Actinomycetes</taxon>
        <taxon>Kitasatosporales</taxon>
        <taxon>Streptomycetaceae</taxon>
        <taxon>Streptomyces</taxon>
    </lineage>
</organism>
<gene>
    <name evidence="6" type="ORF">RI138_31860</name>
</gene>
<dbReference type="InterPro" id="IPR027806">
    <property type="entry name" value="HARBI1_dom"/>
</dbReference>
<dbReference type="Proteomes" id="UP001303236">
    <property type="component" value="Chromosome"/>
</dbReference>
<comment type="cofactor">
    <cofactor evidence="1">
        <name>a divalent metal cation</name>
        <dbReference type="ChEBI" id="CHEBI:60240"/>
    </cofactor>
</comment>
<feature type="domain" description="Transposase IS116/IS110/IS902 C-terminal" evidence="4">
    <location>
        <begin position="20"/>
        <end position="73"/>
    </location>
</feature>
<evidence type="ECO:0000256" key="1">
    <source>
        <dbReference type="ARBA" id="ARBA00001968"/>
    </source>
</evidence>
<dbReference type="Pfam" id="PF02371">
    <property type="entry name" value="Transposase_20"/>
    <property type="match status" value="1"/>
</dbReference>
<dbReference type="InterPro" id="IPR003346">
    <property type="entry name" value="Transposase_20"/>
</dbReference>
<keyword evidence="2" id="KW-0479">Metal-binding</keyword>
<reference evidence="6 7" key="1">
    <citation type="submission" date="2023-09" db="EMBL/GenBank/DDBJ databases">
        <title>Genome completion map analysis of the actinomycetes C11-1.</title>
        <authorList>
            <person name="Qin P."/>
            <person name="Guan P."/>
        </authorList>
    </citation>
    <scope>NUCLEOTIDE SEQUENCE [LARGE SCALE GENOMIC DNA]</scope>
    <source>
        <strain evidence="6 7">C11-1</strain>
    </source>
</reference>
<protein>
    <submittedName>
        <fullName evidence="6">Transposase</fullName>
    </submittedName>
</protein>
<evidence type="ECO:0000313" key="7">
    <source>
        <dbReference type="Proteomes" id="UP001303236"/>
    </source>
</evidence>
<evidence type="ECO:0000256" key="3">
    <source>
        <dbReference type="SAM" id="MobiDB-lite"/>
    </source>
</evidence>
<sequence length="156" mass="16793">MTEDIEAPPGSTQFSPAPPAAETGGVTRIPGPGQLCSWAGTAPKHHQSDTKPNHGRTTKQRNPPTHWARIQAARGGRGDPDADPALVTGYKATRNRPLTRGQKLSDKALAAVRGPVERGFTRLKNWRVLGKVRTDPSWATAPGRALPVLTNREVSR</sequence>
<evidence type="ECO:0000256" key="2">
    <source>
        <dbReference type="ARBA" id="ARBA00022723"/>
    </source>
</evidence>
<keyword evidence="7" id="KW-1185">Reference proteome</keyword>